<dbReference type="GO" id="GO:0020037">
    <property type="term" value="F:heme binding"/>
    <property type="evidence" value="ECO:0007669"/>
    <property type="project" value="InterPro"/>
</dbReference>
<keyword evidence="9 17" id="KW-0349">Heme</keyword>
<feature type="transmembrane region" description="Helical" evidence="18">
    <location>
        <begin position="50"/>
        <end position="70"/>
    </location>
</feature>
<evidence type="ECO:0000256" key="9">
    <source>
        <dbReference type="ARBA" id="ARBA00022617"/>
    </source>
</evidence>
<evidence type="ECO:0000256" key="18">
    <source>
        <dbReference type="SAM" id="Phobius"/>
    </source>
</evidence>
<keyword evidence="15 18" id="KW-0472">Membrane</keyword>
<sequence length="114" mass="12739">MTRNVVGAGYGFGDWFLQRITAIAMMVYVVVLALCLLLGPELSRESWHALMSGAFMRVLSVVFILSVAYHAWVGVRNIWMDYIKPVGLRIALHSVTALTLIACAGWATQILWRL</sequence>
<keyword evidence="20" id="KW-1185">Reference proteome</keyword>
<keyword evidence="12" id="KW-0249">Electron transport</keyword>
<dbReference type="GO" id="GO:0046872">
    <property type="term" value="F:metal ion binding"/>
    <property type="evidence" value="ECO:0007669"/>
    <property type="project" value="UniProtKB-KW"/>
</dbReference>
<keyword evidence="10 18" id="KW-0812">Transmembrane</keyword>
<evidence type="ECO:0000256" key="11">
    <source>
        <dbReference type="ARBA" id="ARBA00022723"/>
    </source>
</evidence>
<evidence type="ECO:0000256" key="2">
    <source>
        <dbReference type="ARBA" id="ARBA00004429"/>
    </source>
</evidence>
<proteinExistence type="predicted"/>
<keyword evidence="13 18" id="KW-1133">Transmembrane helix</keyword>
<organism evidence="19 20">
    <name type="scientific">Sterolibacterium denitrificans</name>
    <dbReference type="NCBI Taxonomy" id="157592"/>
    <lineage>
        <taxon>Bacteria</taxon>
        <taxon>Pseudomonadati</taxon>
        <taxon>Pseudomonadota</taxon>
        <taxon>Betaproteobacteria</taxon>
        <taxon>Nitrosomonadales</taxon>
        <taxon>Sterolibacteriaceae</taxon>
        <taxon>Sterolibacterium</taxon>
    </lineage>
</organism>
<evidence type="ECO:0000256" key="5">
    <source>
        <dbReference type="ARBA" id="ARBA00022448"/>
    </source>
</evidence>
<comment type="cofactor">
    <cofactor evidence="17">
        <name>heme</name>
        <dbReference type="ChEBI" id="CHEBI:30413"/>
    </cofactor>
    <text evidence="17">The heme is bound between the two transmembrane subunits.</text>
</comment>
<evidence type="ECO:0000313" key="20">
    <source>
        <dbReference type="Proteomes" id="UP000242886"/>
    </source>
</evidence>
<dbReference type="CDD" id="cd03494">
    <property type="entry name" value="SQR_TypeC_SdhD"/>
    <property type="match status" value="1"/>
</dbReference>
<dbReference type="GO" id="GO:0009055">
    <property type="term" value="F:electron transfer activity"/>
    <property type="evidence" value="ECO:0007669"/>
    <property type="project" value="TreeGrafter"/>
</dbReference>
<evidence type="ECO:0000256" key="4">
    <source>
        <dbReference type="ARBA" id="ARBA00019425"/>
    </source>
</evidence>
<dbReference type="PANTHER" id="PTHR38689">
    <property type="entry name" value="SUCCINATE DEHYDROGENASE HYDROPHOBIC MEMBRANE ANCHOR SUBUNIT"/>
    <property type="match status" value="1"/>
</dbReference>
<evidence type="ECO:0000256" key="6">
    <source>
        <dbReference type="ARBA" id="ARBA00022475"/>
    </source>
</evidence>
<dbReference type="NCBIfam" id="TIGR02968">
    <property type="entry name" value="succ_dehyd_anc"/>
    <property type="match status" value="1"/>
</dbReference>
<evidence type="ECO:0000256" key="13">
    <source>
        <dbReference type="ARBA" id="ARBA00022989"/>
    </source>
</evidence>
<evidence type="ECO:0000256" key="14">
    <source>
        <dbReference type="ARBA" id="ARBA00023004"/>
    </source>
</evidence>
<keyword evidence="5" id="KW-0813">Transport</keyword>
<accession>A0A7Z7HR97</accession>
<dbReference type="EMBL" id="LT837803">
    <property type="protein sequence ID" value="SMB27068.1"/>
    <property type="molecule type" value="Genomic_DNA"/>
</dbReference>
<feature type="binding site" evidence="16">
    <location>
        <position position="82"/>
    </location>
    <ligand>
        <name>a ubiquinone</name>
        <dbReference type="ChEBI" id="CHEBI:16389"/>
    </ligand>
</feature>
<dbReference type="Gene3D" id="1.20.1300.10">
    <property type="entry name" value="Fumarate reductase/succinate dehydrogenase, transmembrane subunit"/>
    <property type="match status" value="1"/>
</dbReference>
<evidence type="ECO:0000256" key="1">
    <source>
        <dbReference type="ARBA" id="ARBA00004050"/>
    </source>
</evidence>
<feature type="transmembrane region" description="Helical" evidence="18">
    <location>
        <begin position="90"/>
        <end position="112"/>
    </location>
</feature>
<keyword evidence="11 17" id="KW-0479">Metal-binding</keyword>
<comment type="function">
    <text evidence="1">Membrane-anchoring subunit of succinate dehydrogenase (SDH).</text>
</comment>
<evidence type="ECO:0000256" key="7">
    <source>
        <dbReference type="ARBA" id="ARBA00022519"/>
    </source>
</evidence>
<reference evidence="19" key="1">
    <citation type="submission" date="2017-03" db="EMBL/GenBank/DDBJ databases">
        <authorList>
            <consortium name="AG Boll"/>
        </authorList>
    </citation>
    <scope>NUCLEOTIDE SEQUENCE [LARGE SCALE GENOMIC DNA]</scope>
    <source>
        <strain evidence="19">Chol</strain>
    </source>
</reference>
<comment type="pathway">
    <text evidence="3">Carbohydrate metabolism; tricarboxylic acid cycle.</text>
</comment>
<evidence type="ECO:0000256" key="16">
    <source>
        <dbReference type="PIRSR" id="PIRSR000169-1"/>
    </source>
</evidence>
<name>A0A7Z7HR97_9PROT</name>
<keyword evidence="8" id="KW-0816">Tricarboxylic acid cycle</keyword>
<keyword evidence="6" id="KW-1003">Cell membrane</keyword>
<dbReference type="GO" id="GO:0006099">
    <property type="term" value="P:tricarboxylic acid cycle"/>
    <property type="evidence" value="ECO:0007669"/>
    <property type="project" value="UniProtKB-UniPathway"/>
</dbReference>
<feature type="transmembrane region" description="Helical" evidence="18">
    <location>
        <begin position="20"/>
        <end position="38"/>
    </location>
</feature>
<dbReference type="Pfam" id="PF01127">
    <property type="entry name" value="Sdh_cyt"/>
    <property type="match status" value="1"/>
</dbReference>
<evidence type="ECO:0000256" key="12">
    <source>
        <dbReference type="ARBA" id="ARBA00022982"/>
    </source>
</evidence>
<dbReference type="InterPro" id="IPR000701">
    <property type="entry name" value="SuccDH_FuR_B_TM-su"/>
</dbReference>
<dbReference type="InterPro" id="IPR014312">
    <property type="entry name" value="Succ_DH_anchor"/>
</dbReference>
<keyword evidence="7" id="KW-0997">Cell inner membrane</keyword>
<evidence type="ECO:0000256" key="15">
    <source>
        <dbReference type="ARBA" id="ARBA00023136"/>
    </source>
</evidence>
<dbReference type="AlphaFoldDB" id="A0A7Z7HR97"/>
<comment type="subcellular location">
    <subcellularLocation>
        <location evidence="2">Cell inner membrane</location>
        <topology evidence="2">Multi-pass membrane protein</topology>
    </subcellularLocation>
</comment>
<feature type="binding site" description="axial binding residue" evidence="17">
    <location>
        <position position="70"/>
    </location>
    <ligand>
        <name>heme</name>
        <dbReference type="ChEBI" id="CHEBI:30413"/>
        <note>ligand shared with second transmembrane subunit</note>
    </ligand>
    <ligandPart>
        <name>Fe</name>
        <dbReference type="ChEBI" id="CHEBI:18248"/>
    </ligandPart>
</feature>
<evidence type="ECO:0000256" key="8">
    <source>
        <dbReference type="ARBA" id="ARBA00022532"/>
    </source>
</evidence>
<protein>
    <recommendedName>
        <fullName evidence="4">Succinate dehydrogenase hydrophobic membrane anchor subunit</fullName>
    </recommendedName>
</protein>
<evidence type="ECO:0000313" key="19">
    <source>
        <dbReference type="EMBL" id="SMB27068.1"/>
    </source>
</evidence>
<evidence type="ECO:0000256" key="3">
    <source>
        <dbReference type="ARBA" id="ARBA00005163"/>
    </source>
</evidence>
<dbReference type="SUPFAM" id="SSF81343">
    <property type="entry name" value="Fumarate reductase respiratory complex transmembrane subunits"/>
    <property type="match status" value="1"/>
</dbReference>
<dbReference type="PIRSF" id="PIRSF000169">
    <property type="entry name" value="SDH_D"/>
    <property type="match status" value="1"/>
</dbReference>
<dbReference type="PANTHER" id="PTHR38689:SF1">
    <property type="entry name" value="SUCCINATE DEHYDROGENASE HYDROPHOBIC MEMBRANE ANCHOR SUBUNIT"/>
    <property type="match status" value="1"/>
</dbReference>
<dbReference type="GO" id="GO:0017004">
    <property type="term" value="P:cytochrome complex assembly"/>
    <property type="evidence" value="ECO:0007669"/>
    <property type="project" value="TreeGrafter"/>
</dbReference>
<dbReference type="Proteomes" id="UP000242886">
    <property type="component" value="Chromosome SDENCHOL"/>
</dbReference>
<dbReference type="InterPro" id="IPR034804">
    <property type="entry name" value="SQR/QFR_C/D"/>
</dbReference>
<dbReference type="GO" id="GO:0005886">
    <property type="term" value="C:plasma membrane"/>
    <property type="evidence" value="ECO:0007669"/>
    <property type="project" value="UniProtKB-SubCell"/>
</dbReference>
<evidence type="ECO:0000256" key="17">
    <source>
        <dbReference type="PIRSR" id="PIRSR000169-2"/>
    </source>
</evidence>
<keyword evidence="14 17" id="KW-0408">Iron</keyword>
<evidence type="ECO:0000256" key="10">
    <source>
        <dbReference type="ARBA" id="ARBA00022692"/>
    </source>
</evidence>
<gene>
    <name evidence="19" type="primary">sdhD</name>
    <name evidence="19" type="ORF">SDENCHOL_20288</name>
</gene>
<dbReference type="UniPathway" id="UPA00223"/>